<dbReference type="GO" id="GO:0003723">
    <property type="term" value="F:RNA binding"/>
    <property type="evidence" value="ECO:0007669"/>
    <property type="project" value="InterPro"/>
</dbReference>
<organism evidence="4 5">
    <name type="scientific">Prymnesium parvum</name>
    <name type="common">Toxic golden alga</name>
    <dbReference type="NCBI Taxonomy" id="97485"/>
    <lineage>
        <taxon>Eukaryota</taxon>
        <taxon>Haptista</taxon>
        <taxon>Haptophyta</taxon>
        <taxon>Prymnesiophyceae</taxon>
        <taxon>Prymnesiales</taxon>
        <taxon>Prymnesiaceae</taxon>
        <taxon>Prymnesium</taxon>
    </lineage>
</organism>
<feature type="domain" description="Pentatricopeptide repeat-containing protein-mitochondrial" evidence="3">
    <location>
        <begin position="252"/>
        <end position="381"/>
    </location>
</feature>
<dbReference type="Gene3D" id="1.25.40.10">
    <property type="entry name" value="Tetratricopeptide repeat domain"/>
    <property type="match status" value="2"/>
</dbReference>
<keyword evidence="1" id="KW-0677">Repeat</keyword>
<evidence type="ECO:0000256" key="2">
    <source>
        <dbReference type="SAM" id="MobiDB-lite"/>
    </source>
</evidence>
<evidence type="ECO:0000259" key="3">
    <source>
        <dbReference type="Pfam" id="PF23276"/>
    </source>
</evidence>
<keyword evidence="5" id="KW-1185">Reference proteome</keyword>
<name>A0AB34J815_PRYPA</name>
<evidence type="ECO:0000256" key="1">
    <source>
        <dbReference type="ARBA" id="ARBA00022737"/>
    </source>
</evidence>
<evidence type="ECO:0000313" key="5">
    <source>
        <dbReference type="Proteomes" id="UP001515480"/>
    </source>
</evidence>
<feature type="region of interest" description="Disordered" evidence="2">
    <location>
        <begin position="709"/>
        <end position="768"/>
    </location>
</feature>
<gene>
    <name evidence="4" type="ORF">AB1Y20_003714</name>
</gene>
<proteinExistence type="predicted"/>
<protein>
    <recommendedName>
        <fullName evidence="3">Pentatricopeptide repeat-containing protein-mitochondrial domain-containing protein</fullName>
    </recommendedName>
</protein>
<dbReference type="PANTHER" id="PTHR47926">
    <property type="entry name" value="PENTATRICOPEPTIDE REPEAT-CONTAINING PROTEIN"/>
    <property type="match status" value="1"/>
</dbReference>
<dbReference type="EMBL" id="JBGBPQ010000012">
    <property type="protein sequence ID" value="KAL1514620.1"/>
    <property type="molecule type" value="Genomic_DNA"/>
</dbReference>
<dbReference type="GO" id="GO:0009451">
    <property type="term" value="P:RNA modification"/>
    <property type="evidence" value="ECO:0007669"/>
    <property type="project" value="InterPro"/>
</dbReference>
<reference evidence="4 5" key="1">
    <citation type="journal article" date="2024" name="Science">
        <title>Giant polyketide synthase enzymes in the biosynthesis of giant marine polyether toxins.</title>
        <authorList>
            <person name="Fallon T.R."/>
            <person name="Shende V.V."/>
            <person name="Wierzbicki I.H."/>
            <person name="Pendleton A.L."/>
            <person name="Watervoot N.F."/>
            <person name="Auber R.P."/>
            <person name="Gonzalez D.J."/>
            <person name="Wisecaver J.H."/>
            <person name="Moore B.S."/>
        </authorList>
    </citation>
    <scope>NUCLEOTIDE SEQUENCE [LARGE SCALE GENOMIC DNA]</scope>
    <source>
        <strain evidence="4 5">12B1</strain>
    </source>
</reference>
<comment type="caution">
    <text evidence="4">The sequence shown here is derived from an EMBL/GenBank/DDBJ whole genome shotgun (WGS) entry which is preliminary data.</text>
</comment>
<dbReference type="InterPro" id="IPR057027">
    <property type="entry name" value="TPR_mt"/>
</dbReference>
<dbReference type="Pfam" id="PF23276">
    <property type="entry name" value="TPR_24"/>
    <property type="match status" value="1"/>
</dbReference>
<dbReference type="InterPro" id="IPR011990">
    <property type="entry name" value="TPR-like_helical_dom_sf"/>
</dbReference>
<sequence>MPPHGMSLPSLTETRPPRVSLRHNFVMSVISPSASGSRAFSSLMRSLHTPAARASFSVAVGTAQGLGYASAAALLHRTLTTRASPPTASVAAKVDGSTLRPALRAVNGRLVNRLLLQMREGGGRVSRATVLRAHRSAAGLGQPNLCVELIDAFRQTRAPPCAEFAVDVINQLGDVWSPAESGMIPHLVYAERSRISQRWGLRFKTVMVAFEVARDVSLPPLPSDGAHDDGAHDGRADGSWTARLHEQPRVLNALLRTCALSGDTRRAASLYRLASSRGTPLEQRSLSAFLEALCAAGMVQQAFATWETMTQLGLRVRPRTLVPLLRAIACRGDSDDEQAHRELEQLYSTRLPGQGCAPEIELIRAYSAVGDLSTALRVYHHALSHRVTVPPQCRGVDERVQLLGAALFACAACADSPTALSLFHAALQSGVAPDVVTVNTLLRALSSDADRHAASGAPFDRLRTGFALLVAFAARRAVDEVGVLTLLHGCASLPDARMALEVHAWAEAHGLLPAATLAQRGRAADHLFGALRPTGAPREEPPPPRLLSEAIRVYVKLLSLDAPFDARRAGGVLLLRALHASMLSDAALLLSRGAERGVLLAPSEEEQAEWVQAMAKAGGFKGEGRFEAALALVRCFEAQRAHAHWAAAAAAAQQGAARRRGSALVAALRTGRRRPVERVPLNRRSALVRPSKSLLQLWLEGGAPPLLGGGARAAAEDGGAEGERGSSASGGAEALEQASSAEGRPWQPQEQLDAAERRRQGSSAAPCADLDSAPVTVQLLVEQINSPILRTFRADLFELISTMNHGSSSLWAIDSESRSGC</sequence>
<dbReference type="InterPro" id="IPR046960">
    <property type="entry name" value="PPR_At4g14850-like_plant"/>
</dbReference>
<evidence type="ECO:0000313" key="4">
    <source>
        <dbReference type="EMBL" id="KAL1514620.1"/>
    </source>
</evidence>
<accession>A0AB34J815</accession>
<feature type="compositionally biased region" description="Low complexity" evidence="2">
    <location>
        <begin position="725"/>
        <end position="743"/>
    </location>
</feature>
<dbReference type="Proteomes" id="UP001515480">
    <property type="component" value="Unassembled WGS sequence"/>
</dbReference>
<dbReference type="AlphaFoldDB" id="A0AB34J815"/>